<organism evidence="1 2">
    <name type="scientific">Mesorhizobium kowhaii</name>
    <dbReference type="NCBI Taxonomy" id="1300272"/>
    <lineage>
        <taxon>Bacteria</taxon>
        <taxon>Pseudomonadati</taxon>
        <taxon>Pseudomonadota</taxon>
        <taxon>Alphaproteobacteria</taxon>
        <taxon>Hyphomicrobiales</taxon>
        <taxon>Phyllobacteriaceae</taxon>
        <taxon>Mesorhizobium</taxon>
    </lineage>
</organism>
<gene>
    <name evidence="1" type="ORF">B5V02_18760</name>
</gene>
<dbReference type="AlphaFoldDB" id="A0A2W7C4K7"/>
<dbReference type="EMBL" id="MZXV01000040">
    <property type="protein sequence ID" value="PZV36758.1"/>
    <property type="molecule type" value="Genomic_DNA"/>
</dbReference>
<evidence type="ECO:0000313" key="1">
    <source>
        <dbReference type="EMBL" id="PZV36758.1"/>
    </source>
</evidence>
<keyword evidence="2" id="KW-1185">Reference proteome</keyword>
<accession>A0A2W7C4K7</accession>
<sequence length="204" mass="22008">MPNTSVRAAAEGMPNINRRRLLNLTGAGLALAATAMATKPSVAAPTSQVAELEAAFHAEWATLRSLEPALNAAELRYMAVRSKRPVMGEMTAEELETLRKTAVADLAKMPPSRASVEHAEALRAYNKADAAARRKTGFGKLDKAYAKATHRTSDAASALLRCPAATLHDLAAKVRVHRVWEYDGQDFNFIMDDIARVAGKRGVV</sequence>
<proteinExistence type="predicted"/>
<dbReference type="RefSeq" id="WP_146606093.1">
    <property type="nucleotide sequence ID" value="NZ_MZXV01000040.1"/>
</dbReference>
<protein>
    <submittedName>
        <fullName evidence="1">Uncharacterized protein</fullName>
    </submittedName>
</protein>
<dbReference type="PROSITE" id="PS51318">
    <property type="entry name" value="TAT"/>
    <property type="match status" value="1"/>
</dbReference>
<evidence type="ECO:0000313" key="2">
    <source>
        <dbReference type="Proteomes" id="UP000248616"/>
    </source>
</evidence>
<dbReference type="OrthoDB" id="7301318at2"/>
<dbReference type="InterPro" id="IPR006311">
    <property type="entry name" value="TAT_signal"/>
</dbReference>
<reference evidence="2" key="1">
    <citation type="submission" date="2017-03" db="EMBL/GenBank/DDBJ databases">
        <authorList>
            <person name="Safronova V.I."/>
            <person name="Sazanova A.L."/>
            <person name="Chirak E.R."/>
        </authorList>
    </citation>
    <scope>NUCLEOTIDE SEQUENCE [LARGE SCALE GENOMIC DNA]</scope>
    <source>
        <strain evidence="2">Ach-343</strain>
    </source>
</reference>
<name>A0A2W7C4K7_9HYPH</name>
<comment type="caution">
    <text evidence="1">The sequence shown here is derived from an EMBL/GenBank/DDBJ whole genome shotgun (WGS) entry which is preliminary data.</text>
</comment>
<dbReference type="Proteomes" id="UP000248616">
    <property type="component" value="Unassembled WGS sequence"/>
</dbReference>